<accession>A0A1H3TPG3</accession>
<reference evidence="1 2" key="1">
    <citation type="submission" date="2016-10" db="EMBL/GenBank/DDBJ databases">
        <authorList>
            <person name="de Groot N.N."/>
        </authorList>
    </citation>
    <scope>NUCLEOTIDE SEQUENCE [LARGE SCALE GENOMIC DNA]</scope>
    <source>
        <strain evidence="1 2">ICMP 14252</strain>
    </source>
</reference>
<evidence type="ECO:0000313" key="1">
    <source>
        <dbReference type="EMBL" id="SDZ51525.1"/>
    </source>
</evidence>
<evidence type="ECO:0000313" key="2">
    <source>
        <dbReference type="Proteomes" id="UP000182902"/>
    </source>
</evidence>
<organism evidence="1 2">
    <name type="scientific">Pseudomonas salomonii</name>
    <dbReference type="NCBI Taxonomy" id="191391"/>
    <lineage>
        <taxon>Bacteria</taxon>
        <taxon>Pseudomonadati</taxon>
        <taxon>Pseudomonadota</taxon>
        <taxon>Gammaproteobacteria</taxon>
        <taxon>Pseudomonadales</taxon>
        <taxon>Pseudomonadaceae</taxon>
        <taxon>Pseudomonas</taxon>
    </lineage>
</organism>
<dbReference type="EMBL" id="FNOX01000011">
    <property type="protein sequence ID" value="SDZ51525.1"/>
    <property type="molecule type" value="Genomic_DNA"/>
</dbReference>
<name>A0A1H3TPG3_9PSED</name>
<sequence>MQSINRSPFDFWHVAKPDGPLLASTEKKPVEIQVILHESIRLTQSQKDRMQKNFNLIQSEFKKYAGREVKFNVDHYSHLRGFSKGGDKLSDLNSQVDYLKRQQKQQATDNSEGLKKYLFITPKSEDGHPGSGAPGLDAGIAALNDDRGIAHAVGLMFGAKPSDAEVNYHFPWWYETVMNDSSVSTMHANDYRFSDKNRTNIRTYLNKFS</sequence>
<protein>
    <submittedName>
        <fullName evidence="1">Uncharacterized protein</fullName>
    </submittedName>
</protein>
<dbReference type="RefSeq" id="WP_069785748.1">
    <property type="nucleotide sequence ID" value="NZ_FNOX01000011.1"/>
</dbReference>
<dbReference type="AlphaFoldDB" id="A0A1H3TPG3"/>
<gene>
    <name evidence="1" type="ORF">SAMN05216247_111213</name>
</gene>
<proteinExistence type="predicted"/>
<dbReference type="Proteomes" id="UP000182902">
    <property type="component" value="Unassembled WGS sequence"/>
</dbReference>